<dbReference type="EMBL" id="JPUA01000034">
    <property type="protein sequence ID" value="OWV29293.1"/>
    <property type="molecule type" value="Genomic_DNA"/>
</dbReference>
<dbReference type="Proteomes" id="UP000197334">
    <property type="component" value="Unassembled WGS sequence"/>
</dbReference>
<dbReference type="OrthoDB" id="9901892at2"/>
<accession>A0A246RYQ7</accession>
<dbReference type="RefSeq" id="WP_088701311.1">
    <property type="nucleotide sequence ID" value="NZ_JPUA01000034.1"/>
</dbReference>
<comment type="caution">
    <text evidence="1">The sequence shown here is derived from an EMBL/GenBank/DDBJ whole genome shotgun (WGS) entry which is preliminary data.</text>
</comment>
<gene>
    <name evidence="1" type="ORF">JI62_17085</name>
</gene>
<dbReference type="AlphaFoldDB" id="A0A246RYQ7"/>
<evidence type="ECO:0000313" key="2">
    <source>
        <dbReference type="Proteomes" id="UP000197334"/>
    </source>
</evidence>
<proteinExistence type="predicted"/>
<evidence type="ECO:0000313" key="1">
    <source>
        <dbReference type="EMBL" id="OWV29293.1"/>
    </source>
</evidence>
<keyword evidence="2" id="KW-1185">Reference proteome</keyword>
<protein>
    <submittedName>
        <fullName evidence="1">Uncharacterized protein</fullName>
    </submittedName>
</protein>
<sequence length="77" mass="8643">MNTAKRHIDALESRIGLMASLANIINIDRMRDGNEGEAPILNDYYYGSLVEAIEIVAESCYRELSHLDDASEEEVAR</sequence>
<name>A0A246RYQ7_9GAMM</name>
<organism evidence="1 2">
    <name type="scientific">Halomonas campaniensis</name>
    <dbReference type="NCBI Taxonomy" id="213554"/>
    <lineage>
        <taxon>Bacteria</taxon>
        <taxon>Pseudomonadati</taxon>
        <taxon>Pseudomonadota</taxon>
        <taxon>Gammaproteobacteria</taxon>
        <taxon>Oceanospirillales</taxon>
        <taxon>Halomonadaceae</taxon>
        <taxon>Halomonas</taxon>
    </lineage>
</organism>
<reference evidence="1 2" key="1">
    <citation type="submission" date="2014-08" db="EMBL/GenBank/DDBJ databases">
        <title>Draft genome sequence of a novel L-asparaginase producing marine bacterium, Halomonas campaniensis.</title>
        <authorList>
            <person name="Sundarakrishnan B."/>
            <person name="Moushumi Priya A."/>
            <person name="Raman G."/>
            <person name="Sakthivel N."/>
            <person name="Park S."/>
            <person name="Jayachandran S."/>
        </authorList>
    </citation>
    <scope>NUCLEOTIDE SEQUENCE [LARGE SCALE GENOMIC DNA]</scope>
    <source>
        <strain evidence="1 2">SK03</strain>
    </source>
</reference>